<dbReference type="EMBL" id="LT554473">
    <property type="protein sequence ID" value="SAM05821.1"/>
    <property type="molecule type" value="Genomic_DNA"/>
</dbReference>
<dbReference type="OrthoDB" id="76388at2759"/>
<dbReference type="PROSITE" id="PS51910">
    <property type="entry name" value="GH18_2"/>
    <property type="match status" value="1"/>
</dbReference>
<dbReference type="GO" id="GO:0006032">
    <property type="term" value="P:chitin catabolic process"/>
    <property type="evidence" value="ECO:0007669"/>
    <property type="project" value="TreeGrafter"/>
</dbReference>
<dbReference type="InterPro" id="IPR011583">
    <property type="entry name" value="Chitinase_II/V-like_cat"/>
</dbReference>
<gene>
    <name evidence="3" type="primary">ABSGL_11696.1 scaffold 12318</name>
</gene>
<evidence type="ECO:0000256" key="1">
    <source>
        <dbReference type="SAM" id="SignalP"/>
    </source>
</evidence>
<dbReference type="SUPFAM" id="SSF54556">
    <property type="entry name" value="Chitinase insertion domain"/>
    <property type="match status" value="1"/>
</dbReference>
<dbReference type="Proteomes" id="UP000078561">
    <property type="component" value="Unassembled WGS sequence"/>
</dbReference>
<evidence type="ECO:0000259" key="2">
    <source>
        <dbReference type="PROSITE" id="PS51910"/>
    </source>
</evidence>
<dbReference type="InterPro" id="IPR050314">
    <property type="entry name" value="Glycosyl_Hydrlase_18"/>
</dbReference>
<dbReference type="GO" id="GO:0005576">
    <property type="term" value="C:extracellular region"/>
    <property type="evidence" value="ECO:0007669"/>
    <property type="project" value="TreeGrafter"/>
</dbReference>
<dbReference type="STRING" id="4829.A0A163K767"/>
<dbReference type="SUPFAM" id="SSF51445">
    <property type="entry name" value="(Trans)glycosidases"/>
    <property type="match status" value="1"/>
</dbReference>
<dbReference type="SMART" id="SM00636">
    <property type="entry name" value="Glyco_18"/>
    <property type="match status" value="1"/>
</dbReference>
<feature type="chain" id="PRO_5007843598" description="GH18 domain-containing protein" evidence="1">
    <location>
        <begin position="27"/>
        <end position="415"/>
    </location>
</feature>
<dbReference type="InterPro" id="IPR017853">
    <property type="entry name" value="GH"/>
</dbReference>
<feature type="domain" description="GH18" evidence="2">
    <location>
        <begin position="45"/>
        <end position="415"/>
    </location>
</feature>
<dbReference type="PANTHER" id="PTHR11177:SF317">
    <property type="entry name" value="CHITINASE 12-RELATED"/>
    <property type="match status" value="1"/>
</dbReference>
<dbReference type="OMA" id="HGWAATR"/>
<proteinExistence type="predicted"/>
<feature type="signal peptide" evidence="1">
    <location>
        <begin position="1"/>
        <end position="26"/>
    </location>
</feature>
<organism evidence="3">
    <name type="scientific">Absidia glauca</name>
    <name type="common">Pin mould</name>
    <dbReference type="NCBI Taxonomy" id="4829"/>
    <lineage>
        <taxon>Eukaryota</taxon>
        <taxon>Fungi</taxon>
        <taxon>Fungi incertae sedis</taxon>
        <taxon>Mucoromycota</taxon>
        <taxon>Mucoromycotina</taxon>
        <taxon>Mucoromycetes</taxon>
        <taxon>Mucorales</taxon>
        <taxon>Cunninghamellaceae</taxon>
        <taxon>Absidia</taxon>
    </lineage>
</organism>
<dbReference type="PANTHER" id="PTHR11177">
    <property type="entry name" value="CHITINASE"/>
    <property type="match status" value="1"/>
</dbReference>
<evidence type="ECO:0000313" key="3">
    <source>
        <dbReference type="EMBL" id="SAM05821.1"/>
    </source>
</evidence>
<name>A0A163K767_ABSGL</name>
<dbReference type="Pfam" id="PF00704">
    <property type="entry name" value="Glyco_hydro_18"/>
    <property type="match status" value="1"/>
</dbReference>
<sequence length="415" mass="45303">MLSSFSLKAVVVALLATSLLTDAGSAHKKHGHHKPAHSSDAASHVKLSAYVTDWALPSKIAWSKLDHVYYAFSEPDKSGALGQFDKNQLHSVVKQAHSNGKTVSLSVGGWTGSRYFSDLVKTSDSRASFAKNLVKAVSDYDLDGIDIDWGKYSKSQTDDYTLPNGVSCNSKDPADTDNFLALMKLLRKQLGSKKLITAAVATSPFYNSKQTPSTSLDPAWGSTVDFLNVMVYDLAGMWNPTSGANSALKNNKEQGSVDLAIREWTAAGFPANKLVVGCPFYGYLARTRKPATSRSESVAYAGSAQIQGDKYDSKGADPCPGAKASFSGEYQYRSIVEQGIQKNRNDWTTFWDRKTLTPYAYNSKDKTMLTFDNPASLKAKASYVVQNKLGGLMVWSLEMDDSKNSLLTAMQQVRR</sequence>
<reference evidence="3" key="1">
    <citation type="submission" date="2016-04" db="EMBL/GenBank/DDBJ databases">
        <authorList>
            <person name="Evans L.H."/>
            <person name="Alamgir A."/>
            <person name="Owens N."/>
            <person name="Weber N.D."/>
            <person name="Virtaneva K."/>
            <person name="Barbian K."/>
            <person name="Babar A."/>
            <person name="Rosenke K."/>
        </authorList>
    </citation>
    <scope>NUCLEOTIDE SEQUENCE [LARGE SCALE GENOMIC DNA]</scope>
    <source>
        <strain evidence="3">CBS 101.48</strain>
    </source>
</reference>
<dbReference type="InParanoid" id="A0A163K767"/>
<dbReference type="AlphaFoldDB" id="A0A163K767"/>
<dbReference type="Gene3D" id="3.10.50.10">
    <property type="match status" value="1"/>
</dbReference>
<accession>A0A163K767</accession>
<dbReference type="InterPro" id="IPR029070">
    <property type="entry name" value="Chitinase_insertion_sf"/>
</dbReference>
<dbReference type="GO" id="GO:0005975">
    <property type="term" value="P:carbohydrate metabolic process"/>
    <property type="evidence" value="ECO:0007669"/>
    <property type="project" value="InterPro"/>
</dbReference>
<dbReference type="InterPro" id="IPR001223">
    <property type="entry name" value="Glyco_hydro18_cat"/>
</dbReference>
<evidence type="ECO:0000313" key="4">
    <source>
        <dbReference type="Proteomes" id="UP000078561"/>
    </source>
</evidence>
<dbReference type="Gene3D" id="3.20.20.80">
    <property type="entry name" value="Glycosidases"/>
    <property type="match status" value="1"/>
</dbReference>
<dbReference type="GO" id="GO:0004568">
    <property type="term" value="F:chitinase activity"/>
    <property type="evidence" value="ECO:0007669"/>
    <property type="project" value="TreeGrafter"/>
</dbReference>
<protein>
    <recommendedName>
        <fullName evidence="2">GH18 domain-containing protein</fullName>
    </recommendedName>
</protein>
<dbReference type="GO" id="GO:0008061">
    <property type="term" value="F:chitin binding"/>
    <property type="evidence" value="ECO:0007669"/>
    <property type="project" value="InterPro"/>
</dbReference>
<keyword evidence="1" id="KW-0732">Signal</keyword>
<keyword evidence="4" id="KW-1185">Reference proteome</keyword>